<dbReference type="GO" id="GO:0008859">
    <property type="term" value="F:exoribonuclease II activity"/>
    <property type="evidence" value="ECO:0007669"/>
    <property type="project" value="UniProtKB-EC"/>
</dbReference>
<keyword evidence="5" id="KW-0378">Hydrolase</keyword>
<dbReference type="EC" id="3.1.13.1" evidence="2"/>
<dbReference type="Gene3D" id="2.40.50.140">
    <property type="entry name" value="Nucleic acid-binding proteins"/>
    <property type="match status" value="1"/>
</dbReference>
<dbReference type="PROSITE" id="PS50126">
    <property type="entry name" value="S1"/>
    <property type="match status" value="1"/>
</dbReference>
<organism evidence="10">
    <name type="scientific">hydrothermal vent metagenome</name>
    <dbReference type="NCBI Taxonomy" id="652676"/>
    <lineage>
        <taxon>unclassified sequences</taxon>
        <taxon>metagenomes</taxon>
        <taxon>ecological metagenomes</taxon>
    </lineage>
</organism>
<reference evidence="10" key="1">
    <citation type="submission" date="2018-06" db="EMBL/GenBank/DDBJ databases">
        <authorList>
            <person name="Zhirakovskaya E."/>
        </authorList>
    </citation>
    <scope>NUCLEOTIDE SEQUENCE</scope>
</reference>
<feature type="domain" description="S1 motif" evidence="9">
    <location>
        <begin position="673"/>
        <end position="754"/>
    </location>
</feature>
<keyword evidence="6" id="KW-0269">Exonuclease</keyword>
<dbReference type="SMART" id="SM00316">
    <property type="entry name" value="S1"/>
    <property type="match status" value="1"/>
</dbReference>
<dbReference type="Pfam" id="PF17876">
    <property type="entry name" value="CSD2"/>
    <property type="match status" value="1"/>
</dbReference>
<dbReference type="AlphaFoldDB" id="A0A3B0U754"/>
<dbReference type="Pfam" id="PF00575">
    <property type="entry name" value="S1"/>
    <property type="match status" value="1"/>
</dbReference>
<evidence type="ECO:0000256" key="2">
    <source>
        <dbReference type="ARBA" id="ARBA00012163"/>
    </source>
</evidence>
<sequence length="798" mass="86093">MAARAGATRRKTSRKRSRSSSGVPSKGEILEFLAANPDVRGRREIGRAFGIAGKNRFTFKALLRQMTDEGLIGRHGEDAPPGGPSGSPSGGGRPYLPPVGLADIVSVDDDGELWAVPVAGRAAGDEIDQNAPRLRVRGLKRGPAPERLGVGARILARFVEVDQADGGEDGAGAAMEARVIKHLDRAPQKRLGVVAGDPGGPWRILPVSKKGRDELTLERADAGGARPGDLVTVTLDRKGRGRDPRAKVIKAHGPAAEPGNACLIAIHEEGILVDFPAAVLRQAEAARLPGRQGRTDLRNLPLITIDPADARDHDDAVHAQTDPDAANPGGWIVTVAIADVAAFVTPGSELDREARKRGNSVYFPTRVVPMLPEALSADLCSLRQGQDRPVMAVRMVFDARGRKKRHEFFRANMRSVASLSYEMVQAAWDGAPDKKTAPLLENILKPLFGAYDALANARDAREPLDLNIPERRIRVDERGVPVGVETPPRLEAHRLIEEFMVLANVSAAETLARHNIGHLRRVHDAPANEKIDALSEFLKTLDLSFARGQVMAPRHFNRLLRDAAAGPNTEAVHDAVLRAQSQAVYAPQDLGHFGLALRRYAHFTSPIRRYADIIVHRALITALALGPDGLDTATMAGLEELGAEISDAERRAMRAERDTADRLIAHFLSNRIGAEFDGRVTGLARSGLFVGLTETGADGFVPAASLGDEYFVADEASRAMIGERSGKGYRVGDAVTVRLREANPLRGQIAFEMLTPARPLRKAGKSAQTGPQRQRKGARPSSRSKSGRMKRGKTKKQS</sequence>
<protein>
    <recommendedName>
        <fullName evidence="2">exoribonuclease II</fullName>
        <ecNumber evidence="2">3.1.13.1</ecNumber>
    </recommendedName>
</protein>
<dbReference type="NCBIfam" id="TIGR00358">
    <property type="entry name" value="3_prime_RNase"/>
    <property type="match status" value="1"/>
</dbReference>
<dbReference type="InterPro" id="IPR040476">
    <property type="entry name" value="CSD2"/>
</dbReference>
<proteinExistence type="inferred from homology"/>
<dbReference type="InterPro" id="IPR011805">
    <property type="entry name" value="RNase_R"/>
</dbReference>
<evidence type="ECO:0000256" key="8">
    <source>
        <dbReference type="SAM" id="MobiDB-lite"/>
    </source>
</evidence>
<evidence type="ECO:0000256" key="1">
    <source>
        <dbReference type="ARBA" id="ARBA00001849"/>
    </source>
</evidence>
<dbReference type="InterPro" id="IPR022966">
    <property type="entry name" value="RNase_II/R_CS"/>
</dbReference>
<dbReference type="HAMAP" id="MF_01895">
    <property type="entry name" value="RNase_R"/>
    <property type="match status" value="1"/>
</dbReference>
<dbReference type="InterPro" id="IPR001900">
    <property type="entry name" value="RNase_II/R"/>
</dbReference>
<feature type="compositionally biased region" description="Basic residues" evidence="8">
    <location>
        <begin position="785"/>
        <end position="798"/>
    </location>
</feature>
<feature type="compositionally biased region" description="Gly residues" evidence="8">
    <location>
        <begin position="84"/>
        <end position="93"/>
    </location>
</feature>
<evidence type="ECO:0000256" key="5">
    <source>
        <dbReference type="ARBA" id="ARBA00022801"/>
    </source>
</evidence>
<keyword evidence="3" id="KW-0963">Cytoplasm</keyword>
<dbReference type="InterPro" id="IPR012340">
    <property type="entry name" value="NA-bd_OB-fold"/>
</dbReference>
<dbReference type="Pfam" id="PF00773">
    <property type="entry name" value="RNB"/>
    <property type="match status" value="1"/>
</dbReference>
<feature type="region of interest" description="Disordered" evidence="8">
    <location>
        <begin position="756"/>
        <end position="798"/>
    </location>
</feature>
<dbReference type="InterPro" id="IPR004476">
    <property type="entry name" value="RNase_II/RNase_R"/>
</dbReference>
<evidence type="ECO:0000256" key="4">
    <source>
        <dbReference type="ARBA" id="ARBA00022722"/>
    </source>
</evidence>
<accession>A0A3B0U754</accession>
<name>A0A3B0U754_9ZZZZ</name>
<evidence type="ECO:0000259" key="9">
    <source>
        <dbReference type="PROSITE" id="PS50126"/>
    </source>
</evidence>
<dbReference type="PANTHER" id="PTHR23355">
    <property type="entry name" value="RIBONUCLEASE"/>
    <property type="match status" value="1"/>
</dbReference>
<evidence type="ECO:0000256" key="6">
    <source>
        <dbReference type="ARBA" id="ARBA00022839"/>
    </source>
</evidence>
<evidence type="ECO:0000256" key="7">
    <source>
        <dbReference type="ARBA" id="ARBA00022884"/>
    </source>
</evidence>
<evidence type="ECO:0000313" key="10">
    <source>
        <dbReference type="EMBL" id="VAW16604.1"/>
    </source>
</evidence>
<dbReference type="SUPFAM" id="SSF50249">
    <property type="entry name" value="Nucleic acid-binding proteins"/>
    <property type="match status" value="2"/>
</dbReference>
<dbReference type="GO" id="GO:0005829">
    <property type="term" value="C:cytosol"/>
    <property type="evidence" value="ECO:0007669"/>
    <property type="project" value="TreeGrafter"/>
</dbReference>
<comment type="catalytic activity">
    <reaction evidence="1">
        <text>Exonucleolytic cleavage in the 3'- to 5'-direction to yield nucleoside 5'-phosphates.</text>
        <dbReference type="EC" id="3.1.13.1"/>
    </reaction>
</comment>
<dbReference type="InterPro" id="IPR050180">
    <property type="entry name" value="RNR_Ribonuclease"/>
</dbReference>
<keyword evidence="7" id="KW-0694">RNA-binding</keyword>
<dbReference type="GO" id="GO:0006402">
    <property type="term" value="P:mRNA catabolic process"/>
    <property type="evidence" value="ECO:0007669"/>
    <property type="project" value="TreeGrafter"/>
</dbReference>
<dbReference type="CDD" id="cd04471">
    <property type="entry name" value="S1_RNase_R"/>
    <property type="match status" value="1"/>
</dbReference>
<feature type="compositionally biased region" description="Basic residues" evidence="8">
    <location>
        <begin position="7"/>
        <end position="18"/>
    </location>
</feature>
<dbReference type="PROSITE" id="PS01175">
    <property type="entry name" value="RIBONUCLEASE_II"/>
    <property type="match status" value="1"/>
</dbReference>
<dbReference type="SMART" id="SM00955">
    <property type="entry name" value="RNB"/>
    <property type="match status" value="1"/>
</dbReference>
<dbReference type="PANTHER" id="PTHR23355:SF9">
    <property type="entry name" value="DIS3-LIKE EXONUCLEASE 2"/>
    <property type="match status" value="1"/>
</dbReference>
<gene>
    <name evidence="10" type="ORF">MNBD_ALPHA09-1132</name>
</gene>
<dbReference type="EMBL" id="UOEM01000098">
    <property type="protein sequence ID" value="VAW16604.1"/>
    <property type="molecule type" value="Genomic_DNA"/>
</dbReference>
<feature type="region of interest" description="Disordered" evidence="8">
    <location>
        <begin position="1"/>
        <end position="29"/>
    </location>
</feature>
<keyword evidence="4" id="KW-0540">Nuclease</keyword>
<dbReference type="GO" id="GO:0003723">
    <property type="term" value="F:RNA binding"/>
    <property type="evidence" value="ECO:0007669"/>
    <property type="project" value="UniProtKB-KW"/>
</dbReference>
<feature type="region of interest" description="Disordered" evidence="8">
    <location>
        <begin position="72"/>
        <end position="96"/>
    </location>
</feature>
<evidence type="ECO:0000256" key="3">
    <source>
        <dbReference type="ARBA" id="ARBA00022490"/>
    </source>
</evidence>
<dbReference type="InterPro" id="IPR003029">
    <property type="entry name" value="S1_domain"/>
</dbReference>
<dbReference type="NCBIfam" id="TIGR02063">
    <property type="entry name" value="RNase_R"/>
    <property type="match status" value="1"/>
</dbReference>